<dbReference type="OMA" id="NNVEFAA"/>
<evidence type="ECO:0000256" key="6">
    <source>
        <dbReference type="ARBA" id="ARBA00022670"/>
    </source>
</evidence>
<dbReference type="FunFam" id="1.10.8.60:FF:000001">
    <property type="entry name" value="ATP-dependent zinc metalloprotease FtsH"/>
    <property type="match status" value="1"/>
</dbReference>
<proteinExistence type="inferred from homology"/>
<evidence type="ECO:0000313" key="18">
    <source>
        <dbReference type="Proteomes" id="UP000009022"/>
    </source>
</evidence>
<dbReference type="STRING" id="10228.B3S8H3"/>
<accession>B3S8H3</accession>
<dbReference type="Gene3D" id="1.20.58.760">
    <property type="entry name" value="Peptidase M41"/>
    <property type="match status" value="1"/>
</dbReference>
<dbReference type="InterPro" id="IPR041569">
    <property type="entry name" value="AAA_lid_3"/>
</dbReference>
<protein>
    <recommendedName>
        <fullName evidence="16">AAA+ ATPase domain-containing protein</fullName>
    </recommendedName>
</protein>
<comment type="cofactor">
    <cofactor evidence="1">
        <name>Zn(2+)</name>
        <dbReference type="ChEBI" id="CHEBI:29105"/>
    </cofactor>
</comment>
<evidence type="ECO:0000256" key="15">
    <source>
        <dbReference type="RuleBase" id="RU003651"/>
    </source>
</evidence>
<dbReference type="InterPro" id="IPR003959">
    <property type="entry name" value="ATPase_AAA_core"/>
</dbReference>
<keyword evidence="8 15" id="KW-0547">Nucleotide-binding</keyword>
<dbReference type="Proteomes" id="UP000009022">
    <property type="component" value="Unassembled WGS sequence"/>
</dbReference>
<dbReference type="Pfam" id="PF17862">
    <property type="entry name" value="AAA_lid_3"/>
    <property type="match status" value="1"/>
</dbReference>
<dbReference type="FunFam" id="3.40.50.300:FF:000175">
    <property type="entry name" value="ATP-dependent zinc metalloprotease FTSH 4"/>
    <property type="match status" value="1"/>
</dbReference>
<keyword evidence="6" id="KW-0645">Protease</keyword>
<dbReference type="HOGENOM" id="CLU_000688_16_2_1"/>
<evidence type="ECO:0000256" key="5">
    <source>
        <dbReference type="ARBA" id="ARBA00010550"/>
    </source>
</evidence>
<evidence type="ECO:0000256" key="4">
    <source>
        <dbReference type="ARBA" id="ARBA00010044"/>
    </source>
</evidence>
<dbReference type="GO" id="GO:0007005">
    <property type="term" value="P:mitochondrion organization"/>
    <property type="evidence" value="ECO:0000318"/>
    <property type="project" value="GO_Central"/>
</dbReference>
<keyword evidence="7" id="KW-0479">Metal-binding</keyword>
<dbReference type="KEGG" id="tad:TRIADDRAFT_31113"/>
<dbReference type="Pfam" id="PF01434">
    <property type="entry name" value="Peptidase_M41"/>
    <property type="match status" value="1"/>
</dbReference>
<evidence type="ECO:0000256" key="9">
    <source>
        <dbReference type="ARBA" id="ARBA00022801"/>
    </source>
</evidence>
<comment type="similarity">
    <text evidence="4">In the C-terminal section; belongs to the peptidase M41 family.</text>
</comment>
<dbReference type="CDD" id="cd19501">
    <property type="entry name" value="RecA-like_FtsH"/>
    <property type="match status" value="1"/>
</dbReference>
<keyword evidence="12" id="KW-0482">Metalloprotease</keyword>
<sequence length="506" mass="56117">MQHNESNINYLYSYLTLGTFFKEQVWNTIRFLIGMVLILSLIEAQLQMKISFSLVSKQKEIMPDMSEKKYRFTDVQGVDEAKQELQDIVDFLKDPEKYKRLGGRLPTGILLIGPPGTGKTLLARAVAGEAGVPFFFCSGSEFDEMFVGVGAARVRNLFAAAKEHSPCIVFIDELDAIGGTRVTTDHQPFSRMTLNQLLVELDGFEKTDNIVIIGATNFPEVLDKALVRPGRFDSRISVPLPDVRGRREILKYYLGKVPTADNVDAAIIARGTVGFSGADLSNLVNQAAIKAALTSSSLVSMDHLEFAKDKIIMGPERKNATIEENNRRLVAFHESGHALVALYTRDALPVHKATIMPRGSALGMVTQLPEKDELSWSKKQLLARLDVCMGGRVAEELIFGDDSITSGAASDVQQATEIAKAMVAKYAMSEKAGLVHYHDKNSPEAEAMIENEVRQLIKDAYERARNILKTHSTEHKRLAEALLRYETLNLEEIKTVIQGKSLKRDG</sequence>
<evidence type="ECO:0000256" key="14">
    <source>
        <dbReference type="ARBA" id="ARBA00023136"/>
    </source>
</evidence>
<dbReference type="eggNOG" id="KOG0734">
    <property type="taxonomic scope" value="Eukaryota"/>
</dbReference>
<evidence type="ECO:0000256" key="7">
    <source>
        <dbReference type="ARBA" id="ARBA00022723"/>
    </source>
</evidence>
<dbReference type="GeneID" id="6757744"/>
<dbReference type="SUPFAM" id="SSF52540">
    <property type="entry name" value="P-loop containing nucleoside triphosphate hydrolases"/>
    <property type="match status" value="1"/>
</dbReference>
<dbReference type="MEROPS" id="M41.026"/>
<dbReference type="Gene3D" id="3.40.50.300">
    <property type="entry name" value="P-loop containing nucleotide triphosphate hydrolases"/>
    <property type="match status" value="1"/>
</dbReference>
<dbReference type="HAMAP" id="MF_01458">
    <property type="entry name" value="FtsH"/>
    <property type="match status" value="1"/>
</dbReference>
<dbReference type="InterPro" id="IPR003960">
    <property type="entry name" value="ATPase_AAA_CS"/>
</dbReference>
<organism evidence="17 18">
    <name type="scientific">Trichoplax adhaerens</name>
    <name type="common">Trichoplax reptans</name>
    <dbReference type="NCBI Taxonomy" id="10228"/>
    <lineage>
        <taxon>Eukaryota</taxon>
        <taxon>Metazoa</taxon>
        <taxon>Placozoa</taxon>
        <taxon>Uniplacotomia</taxon>
        <taxon>Trichoplacea</taxon>
        <taxon>Trichoplacidae</taxon>
        <taxon>Trichoplax</taxon>
    </lineage>
</organism>
<gene>
    <name evidence="17" type="ORF">TRIADDRAFT_31113</name>
</gene>
<dbReference type="CTD" id="6757744"/>
<dbReference type="Pfam" id="PF00004">
    <property type="entry name" value="AAA"/>
    <property type="match status" value="1"/>
</dbReference>
<dbReference type="GO" id="GO:0004222">
    <property type="term" value="F:metalloendopeptidase activity"/>
    <property type="evidence" value="ECO:0007669"/>
    <property type="project" value="InterPro"/>
</dbReference>
<dbReference type="GO" id="GO:0005743">
    <property type="term" value="C:mitochondrial inner membrane"/>
    <property type="evidence" value="ECO:0000318"/>
    <property type="project" value="GO_Central"/>
</dbReference>
<dbReference type="InterPro" id="IPR037219">
    <property type="entry name" value="Peptidase_M41-like"/>
</dbReference>
<keyword evidence="9" id="KW-0378">Hydrolase</keyword>
<reference evidence="17 18" key="1">
    <citation type="journal article" date="2008" name="Nature">
        <title>The Trichoplax genome and the nature of placozoans.</title>
        <authorList>
            <person name="Srivastava M."/>
            <person name="Begovic E."/>
            <person name="Chapman J."/>
            <person name="Putnam N.H."/>
            <person name="Hellsten U."/>
            <person name="Kawashima T."/>
            <person name="Kuo A."/>
            <person name="Mitros T."/>
            <person name="Salamov A."/>
            <person name="Carpenter M.L."/>
            <person name="Signorovitch A.Y."/>
            <person name="Moreno M.A."/>
            <person name="Kamm K."/>
            <person name="Grimwood J."/>
            <person name="Schmutz J."/>
            <person name="Shapiro H."/>
            <person name="Grigoriev I.V."/>
            <person name="Buss L.W."/>
            <person name="Schierwater B."/>
            <person name="Dellaporta S.L."/>
            <person name="Rokhsar D.S."/>
        </authorList>
    </citation>
    <scope>NUCLEOTIDE SEQUENCE [LARGE SCALE GENOMIC DNA]</scope>
    <source>
        <strain evidence="17 18">Grell-BS-1999</strain>
    </source>
</reference>
<evidence type="ECO:0000256" key="11">
    <source>
        <dbReference type="ARBA" id="ARBA00022840"/>
    </source>
</evidence>
<dbReference type="EMBL" id="DS985256">
    <property type="protein sequence ID" value="EDV20952.1"/>
    <property type="molecule type" value="Genomic_DNA"/>
</dbReference>
<dbReference type="AlphaFoldDB" id="B3S8H3"/>
<evidence type="ECO:0000256" key="1">
    <source>
        <dbReference type="ARBA" id="ARBA00001947"/>
    </source>
</evidence>
<dbReference type="InterPro" id="IPR027417">
    <property type="entry name" value="P-loop_NTPase"/>
</dbReference>
<dbReference type="Gene3D" id="1.10.8.60">
    <property type="match status" value="1"/>
</dbReference>
<comment type="similarity">
    <text evidence="15">Belongs to the AAA ATPase family.</text>
</comment>
<dbReference type="InterPro" id="IPR005936">
    <property type="entry name" value="FtsH"/>
</dbReference>
<dbReference type="SMART" id="SM00382">
    <property type="entry name" value="AAA"/>
    <property type="match status" value="1"/>
</dbReference>
<dbReference type="PROSITE" id="PS00674">
    <property type="entry name" value="AAA"/>
    <property type="match status" value="1"/>
</dbReference>
<dbReference type="GO" id="GO:0006515">
    <property type="term" value="P:protein quality control for misfolded or incompletely synthesized proteins"/>
    <property type="evidence" value="ECO:0000318"/>
    <property type="project" value="GO_Central"/>
</dbReference>
<name>B3S8H3_TRIAD</name>
<evidence type="ECO:0000256" key="13">
    <source>
        <dbReference type="ARBA" id="ARBA00023128"/>
    </source>
</evidence>
<dbReference type="InterPro" id="IPR000642">
    <property type="entry name" value="Peptidase_M41"/>
</dbReference>
<dbReference type="FunCoup" id="B3S8H3">
    <property type="interactions" value="2283"/>
</dbReference>
<dbReference type="GO" id="GO:0005524">
    <property type="term" value="F:ATP binding"/>
    <property type="evidence" value="ECO:0007669"/>
    <property type="project" value="UniProtKB-KW"/>
</dbReference>
<keyword evidence="13" id="KW-0496">Mitochondrion</keyword>
<evidence type="ECO:0000256" key="8">
    <source>
        <dbReference type="ARBA" id="ARBA00022741"/>
    </source>
</evidence>
<dbReference type="PANTHER" id="PTHR23076">
    <property type="entry name" value="METALLOPROTEASE M41 FTSH"/>
    <property type="match status" value="1"/>
</dbReference>
<dbReference type="InParanoid" id="B3S8H3"/>
<dbReference type="PANTHER" id="PTHR23076:SF97">
    <property type="entry name" value="ATP-DEPENDENT ZINC METALLOPROTEASE YME1L1"/>
    <property type="match status" value="1"/>
</dbReference>
<evidence type="ECO:0000256" key="12">
    <source>
        <dbReference type="ARBA" id="ARBA00023049"/>
    </source>
</evidence>
<dbReference type="FunFam" id="1.20.58.760:FF:000002">
    <property type="entry name" value="ATP-dependent zinc metalloprotease FtsH"/>
    <property type="match status" value="1"/>
</dbReference>
<feature type="domain" description="AAA+ ATPase" evidence="16">
    <location>
        <begin position="105"/>
        <end position="242"/>
    </location>
</feature>
<comment type="similarity">
    <text evidence="5">In the N-terminal section; belongs to the AAA ATPase family.</text>
</comment>
<evidence type="ECO:0000259" key="16">
    <source>
        <dbReference type="SMART" id="SM00382"/>
    </source>
</evidence>
<keyword evidence="11 15" id="KW-0067">ATP-binding</keyword>
<dbReference type="InterPro" id="IPR003593">
    <property type="entry name" value="AAA+_ATPase"/>
</dbReference>
<dbReference type="GO" id="GO:0046872">
    <property type="term" value="F:metal ion binding"/>
    <property type="evidence" value="ECO:0007669"/>
    <property type="project" value="UniProtKB-KW"/>
</dbReference>
<dbReference type="GO" id="GO:0016887">
    <property type="term" value="F:ATP hydrolysis activity"/>
    <property type="evidence" value="ECO:0007669"/>
    <property type="project" value="InterPro"/>
</dbReference>
<dbReference type="PhylomeDB" id="B3S8H3"/>
<dbReference type="NCBIfam" id="TIGR01241">
    <property type="entry name" value="FtsH_fam"/>
    <property type="match status" value="1"/>
</dbReference>
<keyword evidence="14" id="KW-0472">Membrane</keyword>
<evidence type="ECO:0000256" key="2">
    <source>
        <dbReference type="ARBA" id="ARBA00004173"/>
    </source>
</evidence>
<keyword evidence="18" id="KW-1185">Reference proteome</keyword>
<keyword evidence="10" id="KW-0862">Zinc</keyword>
<comment type="subcellular location">
    <subcellularLocation>
        <location evidence="3">Membrane</location>
    </subcellularLocation>
    <subcellularLocation>
        <location evidence="2">Mitochondrion</location>
    </subcellularLocation>
</comment>
<dbReference type="OrthoDB" id="1413014at2759"/>
<evidence type="ECO:0000313" key="17">
    <source>
        <dbReference type="EMBL" id="EDV20952.1"/>
    </source>
</evidence>
<evidence type="ECO:0000256" key="10">
    <source>
        <dbReference type="ARBA" id="ARBA00022833"/>
    </source>
</evidence>
<dbReference type="RefSeq" id="XP_002116596.1">
    <property type="nucleotide sequence ID" value="XM_002116560.1"/>
</dbReference>
<evidence type="ECO:0000256" key="3">
    <source>
        <dbReference type="ARBA" id="ARBA00004370"/>
    </source>
</evidence>
<dbReference type="SUPFAM" id="SSF140990">
    <property type="entry name" value="FtsH protease domain-like"/>
    <property type="match status" value="1"/>
</dbReference>
<dbReference type="GO" id="GO:0004176">
    <property type="term" value="F:ATP-dependent peptidase activity"/>
    <property type="evidence" value="ECO:0000318"/>
    <property type="project" value="GO_Central"/>
</dbReference>